<dbReference type="InterPro" id="IPR022790">
    <property type="entry name" value="GH26_dom"/>
</dbReference>
<keyword evidence="4" id="KW-0964">Secreted</keyword>
<feature type="binding site" evidence="6">
    <location>
        <position position="119"/>
    </location>
    <ligand>
        <name>substrate</name>
    </ligand>
</feature>
<dbReference type="GO" id="GO:0005576">
    <property type="term" value="C:extracellular region"/>
    <property type="evidence" value="ECO:0007669"/>
    <property type="project" value="UniProtKB-SubCell"/>
</dbReference>
<feature type="binding site" evidence="6">
    <location>
        <position position="252"/>
    </location>
    <ligand>
        <name>substrate</name>
    </ligand>
</feature>
<feature type="active site" description="Proton donor" evidence="5 8">
    <location>
        <position position="181"/>
    </location>
</feature>
<feature type="site" description="Plays an important role in maintaining the position of the catalytic nucleophile" evidence="7">
    <location>
        <position position="180"/>
    </location>
</feature>
<accession>A0A3M9NC04</accession>
<keyword evidence="3 4" id="KW-0326">Glycosidase</keyword>
<sequence>MFIVGFLILDGLCLQAQNPIDSLAGKETKNLFFNLMKLKNKGIMFGHQDDLAYGVGWKYVPGKSDVKEVTGDYPAVYGFELGRLELDHEVNIDSVPFDSMRNYIRTIYKRGGVITLSWHLNNPLTGKTAWDSAPGTVASILPGGEKNDLYKSWLDKVGGFIANLKDENSVPIPVILRLYHELNGNWFWWGGNHCTPEEFKQLWRFTVSYLRDTKNIHQCLYAYNTDRFNSKEDYLLKYPGDKWVDVIGFDIYQREGGATGNAQFVKDMDHMLTMLENIAAEKKKIPALTEFGYAQVPDSTWWTNVFYKALSHHKISYALAWRNAGFNKAGDVDFYVPYKGQISEKDFKKFSNQPGILFQKNLSFEKVYK</sequence>
<feature type="binding site" evidence="6">
    <location>
        <position position="186"/>
    </location>
    <ligand>
        <name>substrate</name>
    </ligand>
</feature>
<evidence type="ECO:0000256" key="6">
    <source>
        <dbReference type="PIRSR" id="PIRSR018168-2"/>
    </source>
</evidence>
<dbReference type="InterPro" id="IPR000805">
    <property type="entry name" value="Glyco_hydro_26"/>
</dbReference>
<comment type="similarity">
    <text evidence="1 4 8">Belongs to the glycosyl hydrolase 26 family.</text>
</comment>
<dbReference type="PRINTS" id="PR00739">
    <property type="entry name" value="GLHYDRLASE26"/>
</dbReference>
<organism evidence="10 11">
    <name type="scientific">Hanamia caeni</name>
    <dbReference type="NCBI Taxonomy" id="2294116"/>
    <lineage>
        <taxon>Bacteria</taxon>
        <taxon>Pseudomonadati</taxon>
        <taxon>Bacteroidota</taxon>
        <taxon>Chitinophagia</taxon>
        <taxon>Chitinophagales</taxon>
        <taxon>Chitinophagaceae</taxon>
        <taxon>Hanamia</taxon>
    </lineage>
</organism>
<evidence type="ECO:0000256" key="4">
    <source>
        <dbReference type="PIRNR" id="PIRNR018168"/>
    </source>
</evidence>
<feature type="active site" description="Nucleophile" evidence="5 8">
    <location>
        <position position="290"/>
    </location>
</feature>
<dbReference type="InterPro" id="IPR016714">
    <property type="entry name" value="MANB/E"/>
</dbReference>
<reference evidence="10 11" key="1">
    <citation type="submission" date="2018-11" db="EMBL/GenBank/DDBJ databases">
        <title>Draft genome sequence of Ferruginibacter sp. BO-59.</title>
        <authorList>
            <person name="Im W.T."/>
        </authorList>
    </citation>
    <scope>NUCLEOTIDE SEQUENCE [LARGE SCALE GENOMIC DNA]</scope>
    <source>
        <strain evidence="10 11">BO-59</strain>
    </source>
</reference>
<dbReference type="SUPFAM" id="SSF51445">
    <property type="entry name" value="(Trans)glycosidases"/>
    <property type="match status" value="1"/>
</dbReference>
<evidence type="ECO:0000256" key="3">
    <source>
        <dbReference type="ARBA" id="ARBA00023295"/>
    </source>
</evidence>
<dbReference type="PANTHER" id="PTHR40079">
    <property type="entry name" value="MANNAN ENDO-1,4-BETA-MANNOSIDASE E-RELATED"/>
    <property type="match status" value="1"/>
</dbReference>
<dbReference type="OrthoDB" id="9816550at2"/>
<dbReference type="EMBL" id="RJJR01000011">
    <property type="protein sequence ID" value="RNI35329.1"/>
    <property type="molecule type" value="Genomic_DNA"/>
</dbReference>
<evidence type="ECO:0000256" key="7">
    <source>
        <dbReference type="PIRSR" id="PIRSR018168-3"/>
    </source>
</evidence>
<evidence type="ECO:0000256" key="1">
    <source>
        <dbReference type="ARBA" id="ARBA00007754"/>
    </source>
</evidence>
<dbReference type="AlphaFoldDB" id="A0A3M9NC04"/>
<keyword evidence="2 4" id="KW-0378">Hydrolase</keyword>
<dbReference type="Gene3D" id="3.20.20.80">
    <property type="entry name" value="Glycosidases"/>
    <property type="match status" value="1"/>
</dbReference>
<comment type="caution">
    <text evidence="10">The sequence shown here is derived from an EMBL/GenBank/DDBJ whole genome shotgun (WGS) entry which is preliminary data.</text>
</comment>
<keyword evidence="4" id="KW-0119">Carbohydrate metabolism</keyword>
<dbReference type="Proteomes" id="UP000267223">
    <property type="component" value="Unassembled WGS sequence"/>
</dbReference>
<evidence type="ECO:0000256" key="8">
    <source>
        <dbReference type="PROSITE-ProRule" id="PRU01100"/>
    </source>
</evidence>
<evidence type="ECO:0000313" key="10">
    <source>
        <dbReference type="EMBL" id="RNI35329.1"/>
    </source>
</evidence>
<feature type="domain" description="GH26" evidence="9">
    <location>
        <begin position="26"/>
        <end position="360"/>
    </location>
</feature>
<proteinExistence type="inferred from homology"/>
<dbReference type="GO" id="GO:0016985">
    <property type="term" value="F:mannan endo-1,4-beta-mannosidase activity"/>
    <property type="evidence" value="ECO:0007669"/>
    <property type="project" value="UniProtKB-UniRule"/>
</dbReference>
<comment type="catalytic activity">
    <reaction evidence="4">
        <text>Random hydrolysis of (1-&gt;4)-beta-D-mannosidic linkages in mannans, galactomannans and glucomannans.</text>
        <dbReference type="EC" id="3.2.1.78"/>
    </reaction>
</comment>
<name>A0A3M9NC04_9BACT</name>
<evidence type="ECO:0000256" key="5">
    <source>
        <dbReference type="PIRSR" id="PIRSR018168-1"/>
    </source>
</evidence>
<dbReference type="PROSITE" id="PS51764">
    <property type="entry name" value="GH26"/>
    <property type="match status" value="1"/>
</dbReference>
<dbReference type="GO" id="GO:0006080">
    <property type="term" value="P:substituted mannan metabolic process"/>
    <property type="evidence" value="ECO:0007669"/>
    <property type="project" value="UniProtKB-UniRule"/>
</dbReference>
<dbReference type="EC" id="3.2.1.78" evidence="4"/>
<keyword evidence="11" id="KW-1185">Reference proteome</keyword>
<gene>
    <name evidence="10" type="ORF">EFY79_13055</name>
</gene>
<dbReference type="Pfam" id="PF02156">
    <property type="entry name" value="Glyco_hydro_26"/>
    <property type="match status" value="1"/>
</dbReference>
<evidence type="ECO:0000259" key="9">
    <source>
        <dbReference type="PROSITE" id="PS51764"/>
    </source>
</evidence>
<comment type="subcellular location">
    <subcellularLocation>
        <location evidence="4">Secreted</location>
    </subcellularLocation>
</comment>
<dbReference type="InterPro" id="IPR017853">
    <property type="entry name" value="GH"/>
</dbReference>
<protein>
    <recommendedName>
        <fullName evidence="4">Mannan endo-1,4-beta-mannosidase</fullName>
        <ecNumber evidence="4">3.2.1.78</ecNumber>
    </recommendedName>
</protein>
<dbReference type="PANTHER" id="PTHR40079:SF4">
    <property type="entry name" value="GH26 DOMAIN-CONTAINING PROTEIN-RELATED"/>
    <property type="match status" value="1"/>
</dbReference>
<evidence type="ECO:0000313" key="11">
    <source>
        <dbReference type="Proteomes" id="UP000267223"/>
    </source>
</evidence>
<evidence type="ECO:0000256" key="2">
    <source>
        <dbReference type="ARBA" id="ARBA00022801"/>
    </source>
</evidence>
<dbReference type="PIRSF" id="PIRSF018168">
    <property type="entry name" value="Mannan-1_4-beta-mannosidase"/>
    <property type="match status" value="1"/>
</dbReference>